<dbReference type="RefSeq" id="WP_073016753.1">
    <property type="nucleotide sequence ID" value="NZ_FQXU01000003.1"/>
</dbReference>
<evidence type="ECO:0000313" key="2">
    <source>
        <dbReference type="Proteomes" id="UP000184241"/>
    </source>
</evidence>
<dbReference type="Proteomes" id="UP000184241">
    <property type="component" value="Unassembled WGS sequence"/>
</dbReference>
<gene>
    <name evidence="1" type="ORF">SAMN02745941_00715</name>
</gene>
<dbReference type="EMBL" id="FQXU01000003">
    <property type="protein sequence ID" value="SHH68739.1"/>
    <property type="molecule type" value="Genomic_DNA"/>
</dbReference>
<proteinExistence type="predicted"/>
<accession>A0A1M5V0I0</accession>
<organism evidence="1 2">
    <name type="scientific">Clostridium intestinale DSM 6191</name>
    <dbReference type="NCBI Taxonomy" id="1121320"/>
    <lineage>
        <taxon>Bacteria</taxon>
        <taxon>Bacillati</taxon>
        <taxon>Bacillota</taxon>
        <taxon>Clostridia</taxon>
        <taxon>Eubacteriales</taxon>
        <taxon>Clostridiaceae</taxon>
        <taxon>Clostridium</taxon>
    </lineage>
</organism>
<reference evidence="1 2" key="1">
    <citation type="submission" date="2016-11" db="EMBL/GenBank/DDBJ databases">
        <authorList>
            <person name="Jaros S."/>
            <person name="Januszkiewicz K."/>
            <person name="Wedrychowicz H."/>
        </authorList>
    </citation>
    <scope>NUCLEOTIDE SEQUENCE [LARGE SCALE GENOMIC DNA]</scope>
    <source>
        <strain evidence="1 2">DSM 6191</strain>
    </source>
</reference>
<evidence type="ECO:0000313" key="1">
    <source>
        <dbReference type="EMBL" id="SHH68739.1"/>
    </source>
</evidence>
<name>A0A1M5V0I0_9CLOT</name>
<dbReference type="AlphaFoldDB" id="A0A1M5V0I0"/>
<sequence>MVKKTSKKNENIIDLGFEDYVEENGFSDVISGTPVSSFSFTNTSTEPVTFNSKPSLAAETNLVDNRVGKPCANGIIPPVNNEYFDIKRTLLENPLLGSLMNLKPCILILTPI</sequence>
<protein>
    <submittedName>
        <fullName evidence="1">Uncharacterized protein</fullName>
    </submittedName>
</protein>